<feature type="compositionally biased region" description="Basic and acidic residues" evidence="1">
    <location>
        <begin position="369"/>
        <end position="399"/>
    </location>
</feature>
<accession>A0A5P1F0H9</accession>
<evidence type="ECO:0008006" key="4">
    <source>
        <dbReference type="Google" id="ProtNLM"/>
    </source>
</evidence>
<dbReference type="EMBL" id="CM007385">
    <property type="protein sequence ID" value="ONK69930.1"/>
    <property type="molecule type" value="Genomic_DNA"/>
</dbReference>
<feature type="region of interest" description="Disordered" evidence="1">
    <location>
        <begin position="302"/>
        <end position="326"/>
    </location>
</feature>
<evidence type="ECO:0000313" key="2">
    <source>
        <dbReference type="EMBL" id="ONK69930.1"/>
    </source>
</evidence>
<evidence type="ECO:0000256" key="1">
    <source>
        <dbReference type="SAM" id="MobiDB-lite"/>
    </source>
</evidence>
<dbReference type="Proteomes" id="UP000243459">
    <property type="component" value="Chromosome 5"/>
</dbReference>
<evidence type="ECO:0000313" key="3">
    <source>
        <dbReference type="Proteomes" id="UP000243459"/>
    </source>
</evidence>
<dbReference type="Gramene" id="ONK69930">
    <property type="protein sequence ID" value="ONK69930"/>
    <property type="gene ID" value="A4U43_C05F28340"/>
</dbReference>
<keyword evidence="3" id="KW-1185">Reference proteome</keyword>
<name>A0A5P1F0H9_ASPOF</name>
<protein>
    <recommendedName>
        <fullName evidence="4">DUF1985 domain-containing protein</fullName>
    </recommendedName>
</protein>
<feature type="region of interest" description="Disordered" evidence="1">
    <location>
        <begin position="369"/>
        <end position="441"/>
    </location>
</feature>
<feature type="compositionally biased region" description="Basic and acidic residues" evidence="1">
    <location>
        <begin position="302"/>
        <end position="321"/>
    </location>
</feature>
<proteinExistence type="predicted"/>
<gene>
    <name evidence="2" type="ORF">A4U43_C05F28340</name>
</gene>
<organism evidence="2 3">
    <name type="scientific">Asparagus officinalis</name>
    <name type="common">Garden asparagus</name>
    <dbReference type="NCBI Taxonomy" id="4686"/>
    <lineage>
        <taxon>Eukaryota</taxon>
        <taxon>Viridiplantae</taxon>
        <taxon>Streptophyta</taxon>
        <taxon>Embryophyta</taxon>
        <taxon>Tracheophyta</taxon>
        <taxon>Spermatophyta</taxon>
        <taxon>Magnoliopsida</taxon>
        <taxon>Liliopsida</taxon>
        <taxon>Asparagales</taxon>
        <taxon>Asparagaceae</taxon>
        <taxon>Asparagoideae</taxon>
        <taxon>Asparagus</taxon>
    </lineage>
</organism>
<feature type="compositionally biased region" description="Basic and acidic residues" evidence="1">
    <location>
        <begin position="414"/>
        <end position="424"/>
    </location>
</feature>
<dbReference type="AlphaFoldDB" id="A0A5P1F0H9"/>
<reference evidence="3" key="1">
    <citation type="journal article" date="2017" name="Nat. Commun.">
        <title>The asparagus genome sheds light on the origin and evolution of a young Y chromosome.</title>
        <authorList>
            <person name="Harkess A."/>
            <person name="Zhou J."/>
            <person name="Xu C."/>
            <person name="Bowers J.E."/>
            <person name="Van der Hulst R."/>
            <person name="Ayyampalayam S."/>
            <person name="Mercati F."/>
            <person name="Riccardi P."/>
            <person name="McKain M.R."/>
            <person name="Kakrana A."/>
            <person name="Tang H."/>
            <person name="Ray J."/>
            <person name="Groenendijk J."/>
            <person name="Arikit S."/>
            <person name="Mathioni S.M."/>
            <person name="Nakano M."/>
            <person name="Shan H."/>
            <person name="Telgmann-Rauber A."/>
            <person name="Kanno A."/>
            <person name="Yue Z."/>
            <person name="Chen H."/>
            <person name="Li W."/>
            <person name="Chen Y."/>
            <person name="Xu X."/>
            <person name="Zhang Y."/>
            <person name="Luo S."/>
            <person name="Chen H."/>
            <person name="Gao J."/>
            <person name="Mao Z."/>
            <person name="Pires J.C."/>
            <person name="Luo M."/>
            <person name="Kudrna D."/>
            <person name="Wing R.A."/>
            <person name="Meyers B.C."/>
            <person name="Yi K."/>
            <person name="Kong H."/>
            <person name="Lavrijsen P."/>
            <person name="Sunseri F."/>
            <person name="Falavigna A."/>
            <person name="Ye Y."/>
            <person name="Leebens-Mack J.H."/>
            <person name="Chen G."/>
        </authorList>
    </citation>
    <scope>NUCLEOTIDE SEQUENCE [LARGE SCALE GENOMIC DNA]</scope>
    <source>
        <strain evidence="3">cv. DH0086</strain>
    </source>
</reference>
<sequence length="708" mass="82160">MSNSSSESATIKPEIKHDIRICCNICGYCQFMDGIVPQMRSEHWRAYGSSNFKNYVSFGMIPSDKATIMLLLDNVDLATGKFFFNDSQTGTKQAYTFDLNWVRKHTRFNDEGEKPEGNRDMDNRIWTTYFSNKQQSQYKSGRGYLEALLEKLVRSKKKSDVSDFVMLQILYQLTMIWTPTARMNAPRHMFKYVARVDAVDHFPWATIIYKELWDSFKAVKKATKGLTYLSGCAPLLSLWYYEISNIKEPAKVDESKPPMTNWTLEGKKVGSLRTTTITKKSEAAIHILPEHDLPRYVHEEIKHKSTKRRAEMEEEATGEKASRKKRVEKGDDAYKKLVMLNEAYEQELVARGVDTMAIKAEIEKRFEEEKQIMPKKEEPQIERQDEAEKEEGKEEKAEGEGDQGQEVGIELEQSEARKVVEEVPKKKRGRKRREEGESTLGEFVQGLRARSRRTTKKPKSLESPYCTEMPKKKMKGKKSVVLVKDDDDKGETIEEKKPREMAHPPMRTSVPQLWRREKTEDEKKLLSMLNMGIPSAQDFDIRLPGTVDEGFYHNFTVRDVPDASEDENKWLQHFLTLQVDKRIVLEVEDQTINRYDILHLLRGGPLKDETVEALVARLRNWLKLPENAARDRKFAIITSYFSTILEEREIMQVEALHRESHMLRAGLAAQLICEGREGKKLRLKLDSDDPEYFLYFGGSDVPKIEWKY</sequence>